<sequence>MMCRINMEKWQIELGNSPMWLLQTLGGVMAALVLIVFLAGKTRFGKQFWYILRPCINKKSGVKTALAVMLMVLLLLTEIRLNVLNTFFYNGLYSALQDAEAQAFWFFALINAGVVLMRTLNGIVNDFFDQALAIKWSEKLNAVLTERWLADKNYYRLQMLRHAPDNIDQRIQQDAQEFIVATIEFIRGMLNSVISAVEFTIVLWGLSGILSLFGLEIPRGMVFFVFVFVLLSTVAAMWIGKPLIRYNYDNEKLNGDYRYSLIRVRDHAESVAFYNGEWRERQQLGERFAAIIRNRWKIARQSITLNGFNDLLTQGVQLLPLMLQAPRFFAGQIKIGDMHQTVQAFNRLQRALSFFRNFYEAFTAYRARLERLSGFLAGTNQIKQAGNPQVDEVSDGLSLDNVTLYRQNGDVLLENLNVGVGSGDALLIQGPSGCGKTSLLRALAGLWPFGSSGTIGRPPQRDILFVPQRPYTPQGSLRQAVCYPDIDPHHPELVAVMQACFLGRLAGQLDKADDWQHKLSPGELQRVAFVRILLTRPKVVLLDEATAALDEPTEAALYTLIRERLPESIIVSIGHRGTLAAFHNRRIFVGEAPCG</sequence>
<accession>A0ACD0ZL18</accession>
<evidence type="ECO:0000313" key="2">
    <source>
        <dbReference type="Proteomes" id="UP000516412"/>
    </source>
</evidence>
<organism evidence="1 2">
    <name type="scientific">Neisseria musculi</name>
    <dbReference type="NCBI Taxonomy" id="1815583"/>
    <lineage>
        <taxon>Bacteria</taxon>
        <taxon>Pseudomonadati</taxon>
        <taxon>Pseudomonadota</taxon>
        <taxon>Betaproteobacteria</taxon>
        <taxon>Neisseriales</taxon>
        <taxon>Neisseriaceae</taxon>
        <taxon>Neisseria</taxon>
    </lineage>
</organism>
<gene>
    <name evidence="1" type="ORF">H7A79_1204</name>
</gene>
<protein>
    <submittedName>
        <fullName evidence="1">ABC transporter family protein</fullName>
    </submittedName>
</protein>
<reference evidence="1" key="1">
    <citation type="submission" date="2024-06" db="EMBL/GenBank/DDBJ databases">
        <title>Complete Genome Sequence of mouse commensal type strain Neisseria musculi.</title>
        <authorList>
            <person name="Thapa E."/>
            <person name="Aluvathingal J."/>
            <person name="Nadendla S."/>
            <person name="Mehta A."/>
            <person name="Tettelin H."/>
            <person name="Weyand N.J."/>
        </authorList>
    </citation>
    <scope>NUCLEOTIDE SEQUENCE</scope>
    <source>
        <strain evidence="1">NW831</strain>
    </source>
</reference>
<evidence type="ECO:0000313" key="1">
    <source>
        <dbReference type="EMBL" id="QNT58808.2"/>
    </source>
</evidence>
<dbReference type="Proteomes" id="UP000516412">
    <property type="component" value="Chromosome"/>
</dbReference>
<dbReference type="EMBL" id="CP060414">
    <property type="protein sequence ID" value="QNT58808.2"/>
    <property type="molecule type" value="Genomic_DNA"/>
</dbReference>
<keyword evidence="2" id="KW-1185">Reference proteome</keyword>
<name>A0ACD0ZL18_9NEIS</name>
<proteinExistence type="predicted"/>